<feature type="compositionally biased region" description="Low complexity" evidence="1">
    <location>
        <begin position="16"/>
        <end position="30"/>
    </location>
</feature>
<protein>
    <recommendedName>
        <fullName evidence="4">Dienelactone hydrolase domain-containing protein</fullName>
    </recommendedName>
</protein>
<evidence type="ECO:0000313" key="2">
    <source>
        <dbReference type="EMBL" id="CDO56032.1"/>
    </source>
</evidence>
<organism evidence="2 3">
    <name type="scientific">Geotrichum candidum</name>
    <name type="common">Oospora lactis</name>
    <name type="synonym">Dipodascus geotrichum</name>
    <dbReference type="NCBI Taxonomy" id="1173061"/>
    <lineage>
        <taxon>Eukaryota</taxon>
        <taxon>Fungi</taxon>
        <taxon>Dikarya</taxon>
        <taxon>Ascomycota</taxon>
        <taxon>Saccharomycotina</taxon>
        <taxon>Dipodascomycetes</taxon>
        <taxon>Dipodascales</taxon>
        <taxon>Dipodascaceae</taxon>
        <taxon>Geotrichum</taxon>
    </lineage>
</organism>
<feature type="region of interest" description="Disordered" evidence="1">
    <location>
        <begin position="394"/>
        <end position="414"/>
    </location>
</feature>
<name>A0A0J9XF79_GEOCN</name>
<dbReference type="Proteomes" id="UP000242525">
    <property type="component" value="Unassembled WGS sequence"/>
</dbReference>
<sequence length="450" mass="48463">MDSNDKSDSHTALTQADTMAEAEAPAPATDPAKEDGSKPHDADTGLEKDLDSVSLGDTSAVRDESPISEDHALLSDDDDDLIIETPQEPTTLHTDEPTGPSGGRNNISAGIGGGTARRSSRRDSIAIGKTFKLVNSKTQVYTTRGPPGPITPRDNDDMATGDNQDNNNNNVLVILLTNSLGLGSENNLKLADRYARALNATVVVPDLFDGDPVANILEQSEQTSAQQQQAEINSQAPVSLLSKVKFMVASTVKGFFDDMWAAKHAFETTNQRLAQTLHELVFETYKPTKVVLVGYSFGAKYVLHYLQSAAAATTNSNERVLAERIVCGACVHPSLLEPLDFAAIEKPLYFVYSRDDDLLPEATVRKCFEVHEDQHGAGVKIETTVYDNAAEQNAASAATTSDGSNNSDDAGGLLPLPHGFAVPGDYPRSVVGDRPDQVFRMLVSWIREHL</sequence>
<dbReference type="AlphaFoldDB" id="A0A0J9XF79"/>
<reference evidence="2" key="1">
    <citation type="submission" date="2014-03" db="EMBL/GenBank/DDBJ databases">
        <authorList>
            <person name="Casaregola S."/>
        </authorList>
    </citation>
    <scope>NUCLEOTIDE SEQUENCE [LARGE SCALE GENOMIC DNA]</scope>
    <source>
        <strain evidence="2">CLIB 918</strain>
    </source>
</reference>
<evidence type="ECO:0008006" key="4">
    <source>
        <dbReference type="Google" id="ProtNLM"/>
    </source>
</evidence>
<proteinExistence type="predicted"/>
<dbReference type="PANTHER" id="PTHR17630">
    <property type="entry name" value="DIENELACTONE HYDROLASE"/>
    <property type="match status" value="1"/>
</dbReference>
<feature type="region of interest" description="Disordered" evidence="1">
    <location>
        <begin position="138"/>
        <end position="165"/>
    </location>
</feature>
<dbReference type="EMBL" id="CCBN010000013">
    <property type="protein sequence ID" value="CDO56032.1"/>
    <property type="molecule type" value="Genomic_DNA"/>
</dbReference>
<keyword evidence="3" id="KW-1185">Reference proteome</keyword>
<evidence type="ECO:0000313" key="3">
    <source>
        <dbReference type="Proteomes" id="UP000242525"/>
    </source>
</evidence>
<dbReference type="PANTHER" id="PTHR17630:SF44">
    <property type="entry name" value="PROTEIN AIM2"/>
    <property type="match status" value="1"/>
</dbReference>
<feature type="compositionally biased region" description="Basic and acidic residues" evidence="1">
    <location>
        <begin position="31"/>
        <end position="51"/>
    </location>
</feature>
<dbReference type="Gene3D" id="3.40.50.1820">
    <property type="entry name" value="alpha/beta hydrolase"/>
    <property type="match status" value="1"/>
</dbReference>
<dbReference type="OrthoDB" id="1393670at2759"/>
<feature type="compositionally biased region" description="Basic and acidic residues" evidence="1">
    <location>
        <begin position="60"/>
        <end position="74"/>
    </location>
</feature>
<comment type="caution">
    <text evidence="2">The sequence shown here is derived from an EMBL/GenBank/DDBJ whole genome shotgun (WGS) entry which is preliminary data.</text>
</comment>
<gene>
    <name evidence="2" type="ORF">BN980_GECA13s01924g</name>
</gene>
<dbReference type="InterPro" id="IPR029058">
    <property type="entry name" value="AB_hydrolase_fold"/>
</dbReference>
<dbReference type="SUPFAM" id="SSF53474">
    <property type="entry name" value="alpha/beta-Hydrolases"/>
    <property type="match status" value="1"/>
</dbReference>
<evidence type="ECO:0000256" key="1">
    <source>
        <dbReference type="SAM" id="MobiDB-lite"/>
    </source>
</evidence>
<dbReference type="STRING" id="1173061.A0A0J9XF79"/>
<accession>A0A0J9XF79</accession>
<feature type="region of interest" description="Disordered" evidence="1">
    <location>
        <begin position="1"/>
        <end position="122"/>
    </location>
</feature>